<dbReference type="InterPro" id="IPR003718">
    <property type="entry name" value="OsmC/Ohr_fam"/>
</dbReference>
<dbReference type="EMBL" id="CP025120">
    <property type="protein sequence ID" value="AUD79244.1"/>
    <property type="molecule type" value="Genomic_DNA"/>
</dbReference>
<keyword evidence="2" id="KW-1185">Reference proteome</keyword>
<protein>
    <submittedName>
        <fullName evidence="1">Osmotically inducible protein C</fullName>
    </submittedName>
</protein>
<dbReference type="AlphaFoldDB" id="A0A2K9AJX3"/>
<dbReference type="KEGG" id="kpd:CW740_08290"/>
<dbReference type="InterPro" id="IPR015946">
    <property type="entry name" value="KH_dom-like_a/b"/>
</dbReference>
<accession>A0A2K9AJX3</accession>
<reference evidence="1 2" key="1">
    <citation type="submission" date="2017-12" db="EMBL/GenBank/DDBJ databases">
        <title>Kangiella profundi FT102 completed genome.</title>
        <authorList>
            <person name="Xu J."/>
            <person name="Wang J."/>
            <person name="Lu Y."/>
        </authorList>
    </citation>
    <scope>NUCLEOTIDE SEQUENCE [LARGE SCALE GENOMIC DNA]</scope>
    <source>
        <strain evidence="1 2">FT102</strain>
    </source>
</reference>
<dbReference type="Proteomes" id="UP000232693">
    <property type="component" value="Chromosome"/>
</dbReference>
<dbReference type="InterPro" id="IPR036102">
    <property type="entry name" value="OsmC/Ohrsf"/>
</dbReference>
<dbReference type="SUPFAM" id="SSF82784">
    <property type="entry name" value="OsmC-like"/>
    <property type="match status" value="1"/>
</dbReference>
<dbReference type="OrthoDB" id="9789573at2"/>
<proteinExistence type="predicted"/>
<gene>
    <name evidence="1" type="ORF">CW740_08290</name>
</gene>
<dbReference type="Gene3D" id="3.30.300.20">
    <property type="match status" value="1"/>
</dbReference>
<evidence type="ECO:0000313" key="1">
    <source>
        <dbReference type="EMBL" id="AUD79244.1"/>
    </source>
</evidence>
<evidence type="ECO:0000313" key="2">
    <source>
        <dbReference type="Proteomes" id="UP000232693"/>
    </source>
</evidence>
<sequence length="151" mass="17138">MLEDKVHRATIINNFEDGLFCNIDAGGHKLVADEPEDLGGHDKGPDPYLYLATALGTCTAMTLNMYATRKKWPVEQIKVDMIHKKIKAEDCDDCETEKGFVDIFERQIKVTGDLDSEQQERMLEIANKCPVHRTLMGELKIRSKLVCRAKQ</sequence>
<dbReference type="Pfam" id="PF02566">
    <property type="entry name" value="OsmC"/>
    <property type="match status" value="1"/>
</dbReference>
<dbReference type="RefSeq" id="WP_106647067.1">
    <property type="nucleotide sequence ID" value="NZ_BMGO01000001.1"/>
</dbReference>
<name>A0A2K9AJX3_9GAMM</name>
<dbReference type="PANTHER" id="PTHR39624">
    <property type="entry name" value="PROTEIN INVOLVED IN RIMO-MEDIATED BETA-METHYLTHIOLATION OF RIBOSOMAL PROTEIN S12 YCAO"/>
    <property type="match status" value="1"/>
</dbReference>
<dbReference type="PANTHER" id="PTHR39624:SF2">
    <property type="entry name" value="OSMC-LIKE PROTEIN"/>
    <property type="match status" value="1"/>
</dbReference>
<organism evidence="1 2">
    <name type="scientific">Kangiella profundi</name>
    <dbReference type="NCBI Taxonomy" id="1561924"/>
    <lineage>
        <taxon>Bacteria</taxon>
        <taxon>Pseudomonadati</taxon>
        <taxon>Pseudomonadota</taxon>
        <taxon>Gammaproteobacteria</taxon>
        <taxon>Kangiellales</taxon>
        <taxon>Kangiellaceae</taxon>
        <taxon>Kangiella</taxon>
    </lineage>
</organism>